<feature type="compositionally biased region" description="Polar residues" evidence="1">
    <location>
        <begin position="34"/>
        <end position="53"/>
    </location>
</feature>
<evidence type="ECO:0000313" key="2">
    <source>
        <dbReference type="EMBL" id="EDL94655.1"/>
    </source>
</evidence>
<feature type="region of interest" description="Disordered" evidence="1">
    <location>
        <begin position="26"/>
        <end position="69"/>
    </location>
</feature>
<protein>
    <submittedName>
        <fullName evidence="2">RCG63261</fullName>
    </submittedName>
</protein>
<gene>
    <name evidence="2" type="ORF">rCG_63261</name>
</gene>
<organism evidence="2 3">
    <name type="scientific">Rattus norvegicus</name>
    <name type="common">Rat</name>
    <dbReference type="NCBI Taxonomy" id="10116"/>
    <lineage>
        <taxon>Eukaryota</taxon>
        <taxon>Metazoa</taxon>
        <taxon>Chordata</taxon>
        <taxon>Craniata</taxon>
        <taxon>Vertebrata</taxon>
        <taxon>Euteleostomi</taxon>
        <taxon>Mammalia</taxon>
        <taxon>Eutheria</taxon>
        <taxon>Euarchontoglires</taxon>
        <taxon>Glires</taxon>
        <taxon>Rodentia</taxon>
        <taxon>Myomorpha</taxon>
        <taxon>Muroidea</taxon>
        <taxon>Muridae</taxon>
        <taxon>Murinae</taxon>
        <taxon>Rattus</taxon>
    </lineage>
</organism>
<accession>A6JFZ9</accession>
<proteinExistence type="predicted"/>
<dbReference type="EMBL" id="CH473985">
    <property type="protein sequence ID" value="EDL94655.1"/>
    <property type="molecule type" value="Genomic_DNA"/>
</dbReference>
<evidence type="ECO:0000313" key="3">
    <source>
        <dbReference type="Proteomes" id="UP000234681"/>
    </source>
</evidence>
<dbReference type="AlphaFoldDB" id="A6JFZ9"/>
<name>A6JFZ9_RAT</name>
<feature type="compositionally biased region" description="Polar residues" evidence="1">
    <location>
        <begin position="60"/>
        <end position="69"/>
    </location>
</feature>
<evidence type="ECO:0000256" key="1">
    <source>
        <dbReference type="SAM" id="MobiDB-lite"/>
    </source>
</evidence>
<reference evidence="3" key="1">
    <citation type="submission" date="2005-09" db="EMBL/GenBank/DDBJ databases">
        <authorList>
            <person name="Mural R.J."/>
            <person name="Li P.W."/>
            <person name="Adams M.D."/>
            <person name="Amanatides P.G."/>
            <person name="Baden-Tillson H."/>
            <person name="Barnstead M."/>
            <person name="Chin S.H."/>
            <person name="Dew I."/>
            <person name="Evans C.A."/>
            <person name="Ferriera S."/>
            <person name="Flanigan M."/>
            <person name="Fosler C."/>
            <person name="Glodek A."/>
            <person name="Gu Z."/>
            <person name="Holt R.A."/>
            <person name="Jennings D."/>
            <person name="Kraft C.L."/>
            <person name="Lu F."/>
            <person name="Nguyen T."/>
            <person name="Nusskern D.R."/>
            <person name="Pfannkoch C.M."/>
            <person name="Sitter C."/>
            <person name="Sutton G.G."/>
            <person name="Venter J.C."/>
            <person name="Wang Z."/>
            <person name="Woodage T."/>
            <person name="Zheng X.H."/>
            <person name="Zhong F."/>
        </authorList>
    </citation>
    <scope>NUCLEOTIDE SEQUENCE [LARGE SCALE GENOMIC DNA]</scope>
    <source>
        <strain>BN</strain>
        <strain evidence="3">Sprague-Dawley</strain>
    </source>
</reference>
<sequence length="69" mass="7626">MRSVTVCNSSTLSSLRQESHQFKAENVVVDKSTRNPGFNSQPHKNKQTKTGFTDSHLESQHPQSTGGLL</sequence>
<dbReference type="Proteomes" id="UP000234681">
    <property type="component" value="Chromosome 13"/>
</dbReference>